<dbReference type="PROSITE" id="PS00973">
    <property type="entry name" value="USP_2"/>
    <property type="match status" value="1"/>
</dbReference>
<evidence type="ECO:0000256" key="8">
    <source>
        <dbReference type="SAM" id="MobiDB-lite"/>
    </source>
</evidence>
<dbReference type="GO" id="GO:0006508">
    <property type="term" value="P:proteolysis"/>
    <property type="evidence" value="ECO:0007669"/>
    <property type="project" value="UniProtKB-KW"/>
</dbReference>
<dbReference type="GO" id="GO:0004843">
    <property type="term" value="F:cysteine-type deubiquitinase activity"/>
    <property type="evidence" value="ECO:0007669"/>
    <property type="project" value="UniProtKB-UniRule"/>
</dbReference>
<sequence>MLASPLLPSPRFEETSYRPAKDLESFNKLLPPPIEFIEGSSSGVLAVAEGKYQPINEGPKQKAGTVAEPHEPKKSLSAAHGKPERAGRDSTTLPKSLYAGPIDTHWPPNFGVGRGLNNTGNTCFLNSALQCLLHTTPLLNILLKHTREDPCRVPKGSYCMICALRQVASETYSKGHSVTPYPVITKLHAIAKHLRRGRQEDSHEFLRYFVDALQRSALAGYPQKIDPKLAEKTWVYMIFGGLLRSRVKCLSCKHNSDTFDRMLDLSVDIAGVNSLRDALRKFVAVDHLRGADKYKCEKCKKPVNADKQFTVQEAPLVLTVHLKRFSPMGRKIGHPVRYDERISLEPYMSEGEFGPTYSLYGVISHAGGGPNSGHYYAHVKSSNGSWYEMNDESVMKQTGPPTGLKSAYVLFYIRDKGQALEAALSAPSSTPNRTPAKTSIVANMKKRKIVQSDDESERPSPAKSPKRFIGPLLPDARAPTPPPKDTPKSDPQATALKKKISAASLQPGKNAVQSLLADYTDDDDDDDDVGEKVAEKDDKDATPSATSTQAAVLKPLPARPPSPVPAPSPSDSEPPPAATAAPSASTSSAAIPPSSFYGTPAPKPKDKKRKSPDGDEDDDSYSKWAKTPLSPPPSKERRSSSGSRSFAANPYNRVKGGNNLHQRRDPVGPGIVRYGRKRRGFGI</sequence>
<keyword evidence="3 7" id="KW-0645">Protease</keyword>
<dbReference type="PROSITE" id="PS00972">
    <property type="entry name" value="USP_1"/>
    <property type="match status" value="1"/>
</dbReference>
<dbReference type="GO" id="GO:0005634">
    <property type="term" value="C:nucleus"/>
    <property type="evidence" value="ECO:0007669"/>
    <property type="project" value="TreeGrafter"/>
</dbReference>
<accession>A0A371DMZ5</accession>
<dbReference type="InterPro" id="IPR028889">
    <property type="entry name" value="USP"/>
</dbReference>
<dbReference type="GO" id="GO:0016579">
    <property type="term" value="P:protein deubiquitination"/>
    <property type="evidence" value="ECO:0007669"/>
    <property type="project" value="InterPro"/>
</dbReference>
<gene>
    <name evidence="10" type="ORF">OH76DRAFT_1161581</name>
</gene>
<feature type="region of interest" description="Disordered" evidence="8">
    <location>
        <begin position="55"/>
        <end position="94"/>
    </location>
</feature>
<name>A0A371DMZ5_9APHY</name>
<dbReference type="AlphaFoldDB" id="A0A371DMZ5"/>
<feature type="compositionally biased region" description="Basic and acidic residues" evidence="8">
    <location>
        <begin position="11"/>
        <end position="23"/>
    </location>
</feature>
<dbReference type="EMBL" id="KZ857386">
    <property type="protein sequence ID" value="RDX53884.1"/>
    <property type="molecule type" value="Genomic_DNA"/>
</dbReference>
<keyword evidence="4 7" id="KW-0833">Ubl conjugation pathway</keyword>
<evidence type="ECO:0000256" key="3">
    <source>
        <dbReference type="ARBA" id="ARBA00022670"/>
    </source>
</evidence>
<dbReference type="PANTHER" id="PTHR24006">
    <property type="entry name" value="UBIQUITIN CARBOXYL-TERMINAL HYDROLASE"/>
    <property type="match status" value="1"/>
</dbReference>
<evidence type="ECO:0000259" key="9">
    <source>
        <dbReference type="PROSITE" id="PS50235"/>
    </source>
</evidence>
<feature type="compositionally biased region" description="Polar residues" evidence="8">
    <location>
        <begin position="426"/>
        <end position="441"/>
    </location>
</feature>
<reference evidence="10 11" key="1">
    <citation type="journal article" date="2018" name="Biotechnol. Biofuels">
        <title>Integrative visual omics of the white-rot fungus Polyporus brumalis exposes the biotechnological potential of its oxidative enzymes for delignifying raw plant biomass.</title>
        <authorList>
            <person name="Miyauchi S."/>
            <person name="Rancon A."/>
            <person name="Drula E."/>
            <person name="Hage H."/>
            <person name="Chaduli D."/>
            <person name="Favel A."/>
            <person name="Grisel S."/>
            <person name="Henrissat B."/>
            <person name="Herpoel-Gimbert I."/>
            <person name="Ruiz-Duenas F.J."/>
            <person name="Chevret D."/>
            <person name="Hainaut M."/>
            <person name="Lin J."/>
            <person name="Wang M."/>
            <person name="Pangilinan J."/>
            <person name="Lipzen A."/>
            <person name="Lesage-Meessen L."/>
            <person name="Navarro D."/>
            <person name="Riley R."/>
            <person name="Grigoriev I.V."/>
            <person name="Zhou S."/>
            <person name="Raouche S."/>
            <person name="Rosso M.N."/>
        </authorList>
    </citation>
    <scope>NUCLEOTIDE SEQUENCE [LARGE SCALE GENOMIC DNA]</scope>
    <source>
        <strain evidence="10 11">BRFM 1820</strain>
    </source>
</reference>
<keyword evidence="6 7" id="KW-0788">Thiol protease</keyword>
<dbReference type="Gene3D" id="3.90.70.10">
    <property type="entry name" value="Cysteine proteinases"/>
    <property type="match status" value="1"/>
</dbReference>
<dbReference type="Pfam" id="PF00443">
    <property type="entry name" value="UCH"/>
    <property type="match status" value="1"/>
</dbReference>
<dbReference type="STRING" id="139420.A0A371DMZ5"/>
<dbReference type="SUPFAM" id="SSF54001">
    <property type="entry name" value="Cysteine proteinases"/>
    <property type="match status" value="1"/>
</dbReference>
<keyword evidence="5 7" id="KW-0378">Hydrolase</keyword>
<dbReference type="InterPro" id="IPR050164">
    <property type="entry name" value="Peptidase_C19"/>
</dbReference>
<feature type="region of interest" description="Disordered" evidence="8">
    <location>
        <begin position="1"/>
        <end position="23"/>
    </location>
</feature>
<feature type="compositionally biased region" description="Low complexity" evidence="8">
    <location>
        <begin position="578"/>
        <end position="595"/>
    </location>
</feature>
<evidence type="ECO:0000256" key="6">
    <source>
        <dbReference type="ARBA" id="ARBA00022807"/>
    </source>
</evidence>
<protein>
    <recommendedName>
        <fullName evidence="7">Ubiquitin carboxyl-terminal hydrolase</fullName>
        <ecNumber evidence="7">3.4.19.12</ecNumber>
    </recommendedName>
</protein>
<feature type="compositionally biased region" description="Basic and acidic residues" evidence="8">
    <location>
        <begin position="530"/>
        <end position="541"/>
    </location>
</feature>
<evidence type="ECO:0000256" key="2">
    <source>
        <dbReference type="ARBA" id="ARBA00009085"/>
    </source>
</evidence>
<feature type="compositionally biased region" description="Pro residues" evidence="8">
    <location>
        <begin position="557"/>
        <end position="577"/>
    </location>
</feature>
<proteinExistence type="inferred from homology"/>
<feature type="compositionally biased region" description="Acidic residues" evidence="8">
    <location>
        <begin position="519"/>
        <end position="529"/>
    </location>
</feature>
<feature type="domain" description="USP" evidence="9">
    <location>
        <begin position="114"/>
        <end position="415"/>
    </location>
</feature>
<dbReference type="Proteomes" id="UP000256964">
    <property type="component" value="Unassembled WGS sequence"/>
</dbReference>
<feature type="compositionally biased region" description="Basic residues" evidence="8">
    <location>
        <begin position="674"/>
        <end position="683"/>
    </location>
</feature>
<comment type="catalytic activity">
    <reaction evidence="1 7">
        <text>Thiol-dependent hydrolysis of ester, thioester, amide, peptide and isopeptide bonds formed by the C-terminal Gly of ubiquitin (a 76-residue protein attached to proteins as an intracellular targeting signal).</text>
        <dbReference type="EC" id="3.4.19.12"/>
    </reaction>
</comment>
<evidence type="ECO:0000256" key="1">
    <source>
        <dbReference type="ARBA" id="ARBA00000707"/>
    </source>
</evidence>
<organism evidence="10 11">
    <name type="scientific">Lentinus brumalis</name>
    <dbReference type="NCBI Taxonomy" id="2498619"/>
    <lineage>
        <taxon>Eukaryota</taxon>
        <taxon>Fungi</taxon>
        <taxon>Dikarya</taxon>
        <taxon>Basidiomycota</taxon>
        <taxon>Agaricomycotina</taxon>
        <taxon>Agaricomycetes</taxon>
        <taxon>Polyporales</taxon>
        <taxon>Polyporaceae</taxon>
        <taxon>Lentinus</taxon>
    </lineage>
</organism>
<comment type="similarity">
    <text evidence="2 7">Belongs to the peptidase C19 family.</text>
</comment>
<dbReference type="FunFam" id="3.90.70.10:FF:000119">
    <property type="entry name" value="Ubiquitin specific peptidase 36"/>
    <property type="match status" value="1"/>
</dbReference>
<evidence type="ECO:0000313" key="11">
    <source>
        <dbReference type="Proteomes" id="UP000256964"/>
    </source>
</evidence>
<dbReference type="OrthoDB" id="420187at2759"/>
<dbReference type="GO" id="GO:0005829">
    <property type="term" value="C:cytosol"/>
    <property type="evidence" value="ECO:0007669"/>
    <property type="project" value="TreeGrafter"/>
</dbReference>
<dbReference type="CDD" id="cd02661">
    <property type="entry name" value="Peptidase_C19E"/>
    <property type="match status" value="1"/>
</dbReference>
<evidence type="ECO:0000256" key="4">
    <source>
        <dbReference type="ARBA" id="ARBA00022786"/>
    </source>
</evidence>
<feature type="region of interest" description="Disordered" evidence="8">
    <location>
        <begin position="423"/>
        <end position="683"/>
    </location>
</feature>
<dbReference type="PANTHER" id="PTHR24006:SF758">
    <property type="entry name" value="UBIQUITIN CARBOXYL-TERMINAL HYDROLASE 36"/>
    <property type="match status" value="1"/>
</dbReference>
<dbReference type="PROSITE" id="PS50235">
    <property type="entry name" value="USP_3"/>
    <property type="match status" value="1"/>
</dbReference>
<evidence type="ECO:0000256" key="5">
    <source>
        <dbReference type="ARBA" id="ARBA00022801"/>
    </source>
</evidence>
<dbReference type="EC" id="3.4.19.12" evidence="7"/>
<dbReference type="InterPro" id="IPR018200">
    <property type="entry name" value="USP_CS"/>
</dbReference>
<dbReference type="InterPro" id="IPR038765">
    <property type="entry name" value="Papain-like_cys_pep_sf"/>
</dbReference>
<dbReference type="InterPro" id="IPR001394">
    <property type="entry name" value="Peptidase_C19_UCH"/>
</dbReference>
<keyword evidence="11" id="KW-1185">Reference proteome</keyword>
<evidence type="ECO:0000313" key="10">
    <source>
        <dbReference type="EMBL" id="RDX53884.1"/>
    </source>
</evidence>
<evidence type="ECO:0000256" key="7">
    <source>
        <dbReference type="RuleBase" id="RU366025"/>
    </source>
</evidence>